<name>A0A9Q0D5Y8_9TELE</name>
<feature type="compositionally biased region" description="Polar residues" evidence="1">
    <location>
        <begin position="7"/>
        <end position="23"/>
    </location>
</feature>
<gene>
    <name evidence="2" type="ORF">NHX12_017495</name>
</gene>
<comment type="caution">
    <text evidence="2">The sequence shown here is derived from an EMBL/GenBank/DDBJ whole genome shotgun (WGS) entry which is preliminary data.</text>
</comment>
<proteinExistence type="predicted"/>
<sequence length="106" mass="11651">MMMKTFISEQSATTTNHPRSQATKLPRDPHPPPKPRLPEANQAWLASAYTCLSPSCRCQPCSAVAPWCLDLTHPSPPPPPPMDLVTLSRQTSWGVGVWRVSGVYLS</sequence>
<feature type="region of interest" description="Disordered" evidence="1">
    <location>
        <begin position="1"/>
        <end position="38"/>
    </location>
</feature>
<feature type="non-terminal residue" evidence="2">
    <location>
        <position position="106"/>
    </location>
</feature>
<evidence type="ECO:0000313" key="3">
    <source>
        <dbReference type="Proteomes" id="UP001148018"/>
    </source>
</evidence>
<evidence type="ECO:0000313" key="2">
    <source>
        <dbReference type="EMBL" id="KAJ3580817.1"/>
    </source>
</evidence>
<keyword evidence="3" id="KW-1185">Reference proteome</keyword>
<reference evidence="2" key="1">
    <citation type="submission" date="2022-07" db="EMBL/GenBank/DDBJ databases">
        <title>Chromosome-level genome of Muraenolepis orangiensis.</title>
        <authorList>
            <person name="Kim J."/>
        </authorList>
    </citation>
    <scope>NUCLEOTIDE SEQUENCE</scope>
    <source>
        <strain evidence="2">KU_S4_2022</strain>
        <tissue evidence="2">Muscle</tissue>
    </source>
</reference>
<protein>
    <submittedName>
        <fullName evidence="2">Uncharacterized protein</fullName>
    </submittedName>
</protein>
<evidence type="ECO:0000256" key="1">
    <source>
        <dbReference type="SAM" id="MobiDB-lite"/>
    </source>
</evidence>
<accession>A0A9Q0D5Y8</accession>
<organism evidence="2 3">
    <name type="scientific">Muraenolepis orangiensis</name>
    <name type="common">Patagonian moray cod</name>
    <dbReference type="NCBI Taxonomy" id="630683"/>
    <lineage>
        <taxon>Eukaryota</taxon>
        <taxon>Metazoa</taxon>
        <taxon>Chordata</taxon>
        <taxon>Craniata</taxon>
        <taxon>Vertebrata</taxon>
        <taxon>Euteleostomi</taxon>
        <taxon>Actinopterygii</taxon>
        <taxon>Neopterygii</taxon>
        <taxon>Teleostei</taxon>
        <taxon>Neoteleostei</taxon>
        <taxon>Acanthomorphata</taxon>
        <taxon>Zeiogadaria</taxon>
        <taxon>Gadariae</taxon>
        <taxon>Gadiformes</taxon>
        <taxon>Muraenolepidoidei</taxon>
        <taxon>Muraenolepididae</taxon>
        <taxon>Muraenolepis</taxon>
    </lineage>
</organism>
<dbReference type="AlphaFoldDB" id="A0A9Q0D5Y8"/>
<dbReference type="Proteomes" id="UP001148018">
    <property type="component" value="Unassembled WGS sequence"/>
</dbReference>
<dbReference type="EMBL" id="JANIIK010005566">
    <property type="protein sequence ID" value="KAJ3580817.1"/>
    <property type="molecule type" value="Genomic_DNA"/>
</dbReference>